<proteinExistence type="predicted"/>
<name>A0AC61YR26_BACIA</name>
<dbReference type="EMBL" id="CP121752">
    <property type="protein sequence ID" value="WGD97428.1"/>
    <property type="molecule type" value="Genomic_DNA"/>
</dbReference>
<organism evidence="1 2">
    <name type="scientific">Bacillus safensis</name>
    <dbReference type="NCBI Taxonomy" id="561879"/>
    <lineage>
        <taxon>Bacteria</taxon>
        <taxon>Bacillati</taxon>
        <taxon>Bacillota</taxon>
        <taxon>Bacilli</taxon>
        <taxon>Bacillales</taxon>
        <taxon>Bacillaceae</taxon>
        <taxon>Bacillus</taxon>
    </lineage>
</organism>
<reference evidence="1" key="1">
    <citation type="submission" date="2025-02" db="EMBL/GenBank/DDBJ databases">
        <title>Complete genome sequences of 52 Bacillus and Priestia strains isolated from West-African fermentations and 26 reference strains from the DSMZ collection.</title>
        <authorList>
            <person name="Wiedenbein E.S."/>
            <person name="Canoy T.S."/>
            <person name="Hui Y."/>
            <person name="Parkouda C."/>
            <person name="Dawende C."/>
            <person name="Ametefe E."/>
            <person name="Jespersen L."/>
            <person name="Nielsen D.S."/>
        </authorList>
    </citation>
    <scope>NUCLEOTIDE SEQUENCE</scope>
    <source>
        <strain evidence="1">PRO33</strain>
    </source>
</reference>
<evidence type="ECO:0000313" key="1">
    <source>
        <dbReference type="EMBL" id="WGD97428.1"/>
    </source>
</evidence>
<evidence type="ECO:0000313" key="2">
    <source>
        <dbReference type="Proteomes" id="UP001218488"/>
    </source>
</evidence>
<sequence length="230" mass="27165">MRILKLEYLRLKNTILKSLVIVLVLHAINTMIFIKNIKGLESSKDFFTLLFSSSNGTFISWMYWLSFSVGYIVFLQMLWKNPSYMFEMQVILRLRQWRILWIARFLIGILFTFYYAITALSVAIILFSFLHVSIQFDLGWIFIFIYITINLLLHGTIWLVLKNHLTVEVANICVLGMFFAGIKIENKYIPLYYGMYEHVQGQSLFILLELTIIACLMIYVVYHSTKNDYL</sequence>
<protein>
    <submittedName>
        <fullName evidence="1">Uncharacterized protein</fullName>
    </submittedName>
</protein>
<accession>A0AC61YR26</accession>
<gene>
    <name evidence="1" type="ORF">P5627_17520</name>
</gene>
<dbReference type="Proteomes" id="UP001218488">
    <property type="component" value="Chromosome"/>
</dbReference>